<dbReference type="InParanoid" id="A0A0D0CRW1"/>
<accession>A0A0D0CRW1</accession>
<sequence length="53" mass="6159">MSLKYVKAVSFVKNVDSLTPKVFDHTKKYGVEDLHWHILIAKLTLQLKLDLSF</sequence>
<evidence type="ECO:0000313" key="1">
    <source>
        <dbReference type="EMBL" id="KIK73556.1"/>
    </source>
</evidence>
<reference evidence="2" key="2">
    <citation type="submission" date="2015-01" db="EMBL/GenBank/DDBJ databases">
        <title>Evolutionary Origins and Diversification of the Mycorrhizal Mutualists.</title>
        <authorList>
            <consortium name="DOE Joint Genome Institute"/>
            <consortium name="Mycorrhizal Genomics Consortium"/>
            <person name="Kohler A."/>
            <person name="Kuo A."/>
            <person name="Nagy L.G."/>
            <person name="Floudas D."/>
            <person name="Copeland A."/>
            <person name="Barry K.W."/>
            <person name="Cichocki N."/>
            <person name="Veneault-Fourrey C."/>
            <person name="LaButti K."/>
            <person name="Lindquist E.A."/>
            <person name="Lipzen A."/>
            <person name="Lundell T."/>
            <person name="Morin E."/>
            <person name="Murat C."/>
            <person name="Riley R."/>
            <person name="Ohm R."/>
            <person name="Sun H."/>
            <person name="Tunlid A."/>
            <person name="Henrissat B."/>
            <person name="Grigoriev I.V."/>
            <person name="Hibbett D.S."/>
            <person name="Martin F."/>
        </authorList>
    </citation>
    <scope>NUCLEOTIDE SEQUENCE [LARGE SCALE GENOMIC DNA]</scope>
    <source>
        <strain evidence="2">Ve08.2h10</strain>
    </source>
</reference>
<proteinExistence type="predicted"/>
<name>A0A0D0CRW1_9AGAM</name>
<dbReference type="AlphaFoldDB" id="A0A0D0CRW1"/>
<protein>
    <submittedName>
        <fullName evidence="1">Uncharacterized protein</fullName>
    </submittedName>
</protein>
<gene>
    <name evidence="1" type="ORF">PAXRUDRAFT_20726</name>
</gene>
<reference evidence="1 2" key="1">
    <citation type="submission" date="2014-04" db="EMBL/GenBank/DDBJ databases">
        <authorList>
            <consortium name="DOE Joint Genome Institute"/>
            <person name="Kuo A."/>
            <person name="Kohler A."/>
            <person name="Jargeat P."/>
            <person name="Nagy L.G."/>
            <person name="Floudas D."/>
            <person name="Copeland A."/>
            <person name="Barry K.W."/>
            <person name="Cichocki N."/>
            <person name="Veneault-Fourrey C."/>
            <person name="LaButti K."/>
            <person name="Lindquist E.A."/>
            <person name="Lipzen A."/>
            <person name="Lundell T."/>
            <person name="Morin E."/>
            <person name="Murat C."/>
            <person name="Sun H."/>
            <person name="Tunlid A."/>
            <person name="Henrissat B."/>
            <person name="Grigoriev I.V."/>
            <person name="Hibbett D.S."/>
            <person name="Martin F."/>
            <person name="Nordberg H.P."/>
            <person name="Cantor M.N."/>
            <person name="Hua S.X."/>
        </authorList>
    </citation>
    <scope>NUCLEOTIDE SEQUENCE [LARGE SCALE GENOMIC DNA]</scope>
    <source>
        <strain evidence="1 2">Ve08.2h10</strain>
    </source>
</reference>
<organism evidence="1 2">
    <name type="scientific">Paxillus rubicundulus Ve08.2h10</name>
    <dbReference type="NCBI Taxonomy" id="930991"/>
    <lineage>
        <taxon>Eukaryota</taxon>
        <taxon>Fungi</taxon>
        <taxon>Dikarya</taxon>
        <taxon>Basidiomycota</taxon>
        <taxon>Agaricomycotina</taxon>
        <taxon>Agaricomycetes</taxon>
        <taxon>Agaricomycetidae</taxon>
        <taxon>Boletales</taxon>
        <taxon>Paxilineae</taxon>
        <taxon>Paxillaceae</taxon>
        <taxon>Paxillus</taxon>
    </lineage>
</organism>
<dbReference type="EMBL" id="KN829627">
    <property type="protein sequence ID" value="KIK73556.1"/>
    <property type="molecule type" value="Genomic_DNA"/>
</dbReference>
<evidence type="ECO:0000313" key="2">
    <source>
        <dbReference type="Proteomes" id="UP000054538"/>
    </source>
</evidence>
<dbReference type="Proteomes" id="UP000054538">
    <property type="component" value="Unassembled WGS sequence"/>
</dbReference>
<dbReference type="HOGENOM" id="CLU_3069375_0_0_1"/>
<keyword evidence="2" id="KW-1185">Reference proteome</keyword>